<reference evidence="2" key="1">
    <citation type="submission" date="2014-05" db="EMBL/GenBank/DDBJ databases">
        <title>The transcriptome of the halophilic microalga Tetraselmis sp. GSL018 isolated from the Great Salt Lake, Utah.</title>
        <authorList>
            <person name="Jinkerson R.E."/>
            <person name="D'Adamo S."/>
            <person name="Posewitz M.C."/>
        </authorList>
    </citation>
    <scope>NUCLEOTIDE SEQUENCE</scope>
    <source>
        <strain evidence="2">GSL018</strain>
    </source>
</reference>
<name>A0A061SFT1_9CHLO</name>
<dbReference type="EMBL" id="GBEZ01009442">
    <property type="protein sequence ID" value="JAC76144.1"/>
    <property type="molecule type" value="Transcribed_RNA"/>
</dbReference>
<evidence type="ECO:0000313" key="2">
    <source>
        <dbReference type="EMBL" id="JAC81730.1"/>
    </source>
</evidence>
<gene>
    <name evidence="1" type="ORF">TSPGSL018_21004</name>
    <name evidence="2" type="ORF">TSPGSL018_7262</name>
</gene>
<proteinExistence type="predicted"/>
<sequence>MALQRSYSILIFTGRISGLVQTEHKASLHFTAFDTSLPWSWREVHGSSSNLIPGRARRLLGHVFDFMSRIRAMMFIGTAASHNRHYNR</sequence>
<protein>
    <submittedName>
        <fullName evidence="2">Uncharacterized protein</fullName>
    </submittedName>
</protein>
<evidence type="ECO:0000313" key="1">
    <source>
        <dbReference type="EMBL" id="JAC76144.1"/>
    </source>
</evidence>
<dbReference type="EMBL" id="GBEZ01003408">
    <property type="protein sequence ID" value="JAC81730.1"/>
    <property type="molecule type" value="Transcribed_RNA"/>
</dbReference>
<dbReference type="AlphaFoldDB" id="A0A061SFT1"/>
<organism evidence="2">
    <name type="scientific">Tetraselmis sp. GSL018</name>
    <dbReference type="NCBI Taxonomy" id="582737"/>
    <lineage>
        <taxon>Eukaryota</taxon>
        <taxon>Viridiplantae</taxon>
        <taxon>Chlorophyta</taxon>
        <taxon>core chlorophytes</taxon>
        <taxon>Chlorodendrophyceae</taxon>
        <taxon>Chlorodendrales</taxon>
        <taxon>Chlorodendraceae</taxon>
        <taxon>Tetraselmis</taxon>
    </lineage>
</organism>
<accession>A0A061SFT1</accession>